<name>A0A2S6N5S6_RHOGL</name>
<keyword evidence="1" id="KW-0472">Membrane</keyword>
<proteinExistence type="predicted"/>
<evidence type="ECO:0000313" key="2">
    <source>
        <dbReference type="EMBL" id="PPQ29952.1"/>
    </source>
</evidence>
<reference evidence="2 3" key="1">
    <citation type="journal article" date="2018" name="Arch. Microbiol.">
        <title>New insights into the metabolic potential of the phototrophic purple bacterium Rhodopila globiformis DSM 161(T) from its draft genome sequence and evidence for a vanadium-dependent nitrogenase.</title>
        <authorList>
            <person name="Imhoff J.F."/>
            <person name="Rahn T."/>
            <person name="Kunzel S."/>
            <person name="Neulinger S.C."/>
        </authorList>
    </citation>
    <scope>NUCLEOTIDE SEQUENCE [LARGE SCALE GENOMIC DNA]</scope>
    <source>
        <strain evidence="2 3">DSM 161</strain>
    </source>
</reference>
<sequence length="83" mass="8924">MTPHASDLVAWETPTFNNRSKRTMDRRTGSVSLAATACCLGFVTTVTWAIRVLPYGVSAGLFAWMLASLPIGILIGHCVLGDE</sequence>
<keyword evidence="1" id="KW-0812">Transmembrane</keyword>
<protein>
    <submittedName>
        <fullName evidence="2">Uncharacterized protein</fullName>
    </submittedName>
</protein>
<keyword evidence="1" id="KW-1133">Transmembrane helix</keyword>
<feature type="transmembrane region" description="Helical" evidence="1">
    <location>
        <begin position="62"/>
        <end position="80"/>
    </location>
</feature>
<dbReference type="AlphaFoldDB" id="A0A2S6N5S6"/>
<dbReference type="EMBL" id="NHRY01000219">
    <property type="protein sequence ID" value="PPQ29952.1"/>
    <property type="molecule type" value="Genomic_DNA"/>
</dbReference>
<accession>A0A2S6N5S6</accession>
<evidence type="ECO:0000313" key="3">
    <source>
        <dbReference type="Proteomes" id="UP000239724"/>
    </source>
</evidence>
<gene>
    <name evidence="2" type="ORF">CCS01_20355</name>
</gene>
<evidence type="ECO:0000256" key="1">
    <source>
        <dbReference type="SAM" id="Phobius"/>
    </source>
</evidence>
<dbReference type="Proteomes" id="UP000239724">
    <property type="component" value="Unassembled WGS sequence"/>
</dbReference>
<organism evidence="2 3">
    <name type="scientific">Rhodopila globiformis</name>
    <name type="common">Rhodopseudomonas globiformis</name>
    <dbReference type="NCBI Taxonomy" id="1071"/>
    <lineage>
        <taxon>Bacteria</taxon>
        <taxon>Pseudomonadati</taxon>
        <taxon>Pseudomonadota</taxon>
        <taxon>Alphaproteobacteria</taxon>
        <taxon>Acetobacterales</taxon>
        <taxon>Acetobacteraceae</taxon>
        <taxon>Rhodopila</taxon>
    </lineage>
</organism>
<feature type="transmembrane region" description="Helical" evidence="1">
    <location>
        <begin position="29"/>
        <end position="50"/>
    </location>
</feature>
<comment type="caution">
    <text evidence="2">The sequence shown here is derived from an EMBL/GenBank/DDBJ whole genome shotgun (WGS) entry which is preliminary data.</text>
</comment>
<keyword evidence="3" id="KW-1185">Reference proteome</keyword>